<dbReference type="GO" id="GO:0016301">
    <property type="term" value="F:kinase activity"/>
    <property type="evidence" value="ECO:0007669"/>
    <property type="project" value="InterPro"/>
</dbReference>
<organism evidence="2 3">
    <name type="scientific">Candidatus Iainarchaeum sp</name>
    <dbReference type="NCBI Taxonomy" id="3101447"/>
    <lineage>
        <taxon>Archaea</taxon>
        <taxon>Candidatus Iainarchaeota</taxon>
        <taxon>Candidatus Iainarchaeia</taxon>
        <taxon>Candidatus Iainarchaeales</taxon>
        <taxon>Candidatus Iainarchaeaceae</taxon>
        <taxon>Candidatus Iainarchaeum</taxon>
    </lineage>
</organism>
<protein>
    <submittedName>
        <fullName evidence="2">Fic family protein</fullName>
    </submittedName>
</protein>
<dbReference type="Pfam" id="PF02661">
    <property type="entry name" value="Fic"/>
    <property type="match status" value="1"/>
</dbReference>
<dbReference type="Proteomes" id="UP000565078">
    <property type="component" value="Unassembled WGS sequence"/>
</dbReference>
<dbReference type="InterPro" id="IPR003812">
    <property type="entry name" value="Fido"/>
</dbReference>
<proteinExistence type="predicted"/>
<dbReference type="PANTHER" id="PTHR39426">
    <property type="entry name" value="HOMOLOGY TO DEATH-ON-CURING PROTEIN OF PHAGE P1"/>
    <property type="match status" value="1"/>
</dbReference>
<feature type="domain" description="Fido" evidence="1">
    <location>
        <begin position="6"/>
        <end position="128"/>
    </location>
</feature>
<accession>A0A7J4IYZ2</accession>
<dbReference type="InterPro" id="IPR006440">
    <property type="entry name" value="Doc"/>
</dbReference>
<comment type="caution">
    <text evidence="2">The sequence shown here is derived from an EMBL/GenBank/DDBJ whole genome shotgun (WGS) entry which is preliminary data.</text>
</comment>
<sequence>MKKQEPSPAQYLALKDLIFAKERIIQIHNKIEAKNTKMMASLDWVDAIFDLDMYESLARFLNRFAKAHPFEDGNKRTAFVTTDSFLRLNRLKLDIKAEKKTTTEDEKFFWQNANNQKSAEQTKQFLKEHIVPARKPTSVEQAIEQSIQENSQLLENLAAE</sequence>
<evidence type="ECO:0000313" key="3">
    <source>
        <dbReference type="Proteomes" id="UP000565078"/>
    </source>
</evidence>
<evidence type="ECO:0000313" key="2">
    <source>
        <dbReference type="EMBL" id="HIH09489.1"/>
    </source>
</evidence>
<evidence type="ECO:0000259" key="1">
    <source>
        <dbReference type="PROSITE" id="PS51459"/>
    </source>
</evidence>
<dbReference type="Gene3D" id="1.10.1790.50">
    <property type="match status" value="1"/>
</dbReference>
<dbReference type="EMBL" id="DUGC01000043">
    <property type="protein sequence ID" value="HIH09489.1"/>
    <property type="molecule type" value="Genomic_DNA"/>
</dbReference>
<dbReference type="SUPFAM" id="SSF140931">
    <property type="entry name" value="Fic-like"/>
    <property type="match status" value="1"/>
</dbReference>
<dbReference type="InterPro" id="IPR036597">
    <property type="entry name" value="Fido-like_dom_sf"/>
</dbReference>
<dbReference type="PROSITE" id="PS51459">
    <property type="entry name" value="FIDO"/>
    <property type="match status" value="1"/>
</dbReference>
<dbReference type="PANTHER" id="PTHR39426:SF1">
    <property type="entry name" value="HOMOLOGY TO DEATH-ON-CURING PROTEIN OF PHAGE P1"/>
    <property type="match status" value="1"/>
</dbReference>
<dbReference type="AlphaFoldDB" id="A0A7J4IYZ2"/>
<gene>
    <name evidence="2" type="ORF">HA254_02355</name>
</gene>
<name>A0A7J4IYZ2_9ARCH</name>
<reference evidence="3" key="1">
    <citation type="journal article" date="2020" name="bioRxiv">
        <title>A rank-normalized archaeal taxonomy based on genome phylogeny resolves widespread incomplete and uneven classifications.</title>
        <authorList>
            <person name="Rinke C."/>
            <person name="Chuvochina M."/>
            <person name="Mussig A.J."/>
            <person name="Chaumeil P.-A."/>
            <person name="Waite D.W."/>
            <person name="Whitman W.B."/>
            <person name="Parks D.H."/>
            <person name="Hugenholtz P."/>
        </authorList>
    </citation>
    <scope>NUCLEOTIDE SEQUENCE [LARGE SCALE GENOMIC DNA]</scope>
</reference>